<dbReference type="OrthoDB" id="431202at2759"/>
<dbReference type="STRING" id="502779.C1GR68"/>
<feature type="compositionally biased region" description="Acidic residues" evidence="1">
    <location>
        <begin position="343"/>
        <end position="355"/>
    </location>
</feature>
<evidence type="ECO:0000313" key="3">
    <source>
        <dbReference type="EMBL" id="EEH38092.1"/>
    </source>
</evidence>
<organism evidence="3 4">
    <name type="scientific">Paracoccidioides lutzii (strain ATCC MYA-826 / Pb01)</name>
    <name type="common">Paracoccidioides brasiliensis</name>
    <dbReference type="NCBI Taxonomy" id="502779"/>
    <lineage>
        <taxon>Eukaryota</taxon>
        <taxon>Fungi</taxon>
        <taxon>Dikarya</taxon>
        <taxon>Ascomycota</taxon>
        <taxon>Pezizomycotina</taxon>
        <taxon>Eurotiomycetes</taxon>
        <taxon>Eurotiomycetidae</taxon>
        <taxon>Onygenales</taxon>
        <taxon>Ajellomycetaceae</taxon>
        <taxon>Paracoccidioides</taxon>
    </lineage>
</organism>
<keyword evidence="2" id="KW-0812">Transmembrane</keyword>
<evidence type="ECO:0000256" key="2">
    <source>
        <dbReference type="SAM" id="Phobius"/>
    </source>
</evidence>
<feature type="compositionally biased region" description="Low complexity" evidence="1">
    <location>
        <begin position="27"/>
        <end position="58"/>
    </location>
</feature>
<feature type="transmembrane region" description="Helical" evidence="2">
    <location>
        <begin position="154"/>
        <end position="175"/>
    </location>
</feature>
<keyword evidence="4" id="KW-1185">Reference proteome</keyword>
<dbReference type="AlphaFoldDB" id="C1GR68"/>
<dbReference type="PANTHER" id="PTHR31735:SF1">
    <property type="entry name" value="VACUOLAR MEMBRANE PROTEIN YPL162C"/>
    <property type="match status" value="1"/>
</dbReference>
<feature type="region of interest" description="Disordered" evidence="1">
    <location>
        <begin position="27"/>
        <end position="72"/>
    </location>
</feature>
<dbReference type="eggNOG" id="ENOG502S1HE">
    <property type="taxonomic scope" value="Eukaryota"/>
</dbReference>
<feature type="region of interest" description="Disordered" evidence="1">
    <location>
        <begin position="343"/>
        <end position="378"/>
    </location>
</feature>
<keyword evidence="2" id="KW-0472">Membrane</keyword>
<dbReference type="PANTHER" id="PTHR31735">
    <property type="entry name" value="VACUOLAR MEMBRANE PROTEIN YPL162C"/>
    <property type="match status" value="1"/>
</dbReference>
<dbReference type="KEGG" id="pbl:PAAG_01013"/>
<feature type="compositionally biased region" description="Gly residues" evidence="1">
    <location>
        <begin position="365"/>
        <end position="378"/>
    </location>
</feature>
<dbReference type="OMA" id="DNNGECQ"/>
<name>C1GR68_PARBA</name>
<dbReference type="GeneID" id="9100673"/>
<dbReference type="InterPro" id="IPR022127">
    <property type="entry name" value="STIMATE/YPL162C"/>
</dbReference>
<feature type="transmembrane region" description="Helical" evidence="2">
    <location>
        <begin position="253"/>
        <end position="274"/>
    </location>
</feature>
<feature type="compositionally biased region" description="Gly residues" evidence="1">
    <location>
        <begin position="297"/>
        <end position="311"/>
    </location>
</feature>
<evidence type="ECO:0000256" key="1">
    <source>
        <dbReference type="SAM" id="MobiDB-lite"/>
    </source>
</evidence>
<dbReference type="GO" id="GO:0016020">
    <property type="term" value="C:membrane"/>
    <property type="evidence" value="ECO:0007669"/>
    <property type="project" value="TreeGrafter"/>
</dbReference>
<sequence length="378" mass="40638">MTDLLSTQASHAITSLALATTHSIFAPSPSSSLSLSPSLSTPSFLPTMRPSPGSTATPSPSPSPTAPNDDNNGECQLLGPFALLVQVTLGALALLALVYKRWRERPQRPIKVWAFDVSKQVFGSAMLHLANLLASMFSAGQIPVTATYQPNPCSYYLLNLGIDTTLGIPILILILRVLNRAALFTPLANPPESIQSGNYGSPPRATWWFKQSMIYFVGLLCMKTCVIILIHMLPFIVKVGDWALRWTEGNTAVQIFFVMLLFPVIMNAVQYYIIDIFIKKPSEKVEDGEGDDDEDGSGNGAGGVGGAGGAGRYDSLDDVVRGDDRHRRSALLAGIDRDDLSDEEDYMVFPDDDDEGRVKRTLESAGGGGGGDDGVVEG</sequence>
<proteinExistence type="predicted"/>
<gene>
    <name evidence="3" type="ORF">PAAG_01013</name>
</gene>
<evidence type="ECO:0000313" key="4">
    <source>
        <dbReference type="Proteomes" id="UP000002059"/>
    </source>
</evidence>
<feature type="transmembrane region" description="Helical" evidence="2">
    <location>
        <begin position="213"/>
        <end position="233"/>
    </location>
</feature>
<feature type="transmembrane region" description="Helical" evidence="2">
    <location>
        <begin position="120"/>
        <end position="142"/>
    </location>
</feature>
<dbReference type="Proteomes" id="UP000002059">
    <property type="component" value="Partially assembled WGS sequence"/>
</dbReference>
<evidence type="ECO:0008006" key="5">
    <source>
        <dbReference type="Google" id="ProtNLM"/>
    </source>
</evidence>
<keyword evidence="2" id="KW-1133">Transmembrane helix</keyword>
<reference evidence="3 4" key="1">
    <citation type="journal article" date="2011" name="PLoS Genet.">
        <title>Comparative genomic analysis of human fungal pathogens causing paracoccidioidomycosis.</title>
        <authorList>
            <person name="Desjardins C.A."/>
            <person name="Champion M.D."/>
            <person name="Holder J.W."/>
            <person name="Muszewska A."/>
            <person name="Goldberg J."/>
            <person name="Bailao A.M."/>
            <person name="Brigido M.M."/>
            <person name="Ferreira M.E."/>
            <person name="Garcia A.M."/>
            <person name="Grynberg M."/>
            <person name="Gujja S."/>
            <person name="Heiman D.I."/>
            <person name="Henn M.R."/>
            <person name="Kodira C.D."/>
            <person name="Leon-Narvaez H."/>
            <person name="Longo L.V."/>
            <person name="Ma L.J."/>
            <person name="Malavazi I."/>
            <person name="Matsuo A.L."/>
            <person name="Morais F.V."/>
            <person name="Pereira M."/>
            <person name="Rodriguez-Brito S."/>
            <person name="Sakthikumar S."/>
            <person name="Salem-Izacc S.M."/>
            <person name="Sykes S.M."/>
            <person name="Teixeira M.M."/>
            <person name="Vallejo M.C."/>
            <person name="Walter M.E."/>
            <person name="Yandava C."/>
            <person name="Young S."/>
            <person name="Zeng Q."/>
            <person name="Zucker J."/>
            <person name="Felipe M.S."/>
            <person name="Goldman G.H."/>
            <person name="Haas B.J."/>
            <person name="McEwen J.G."/>
            <person name="Nino-Vega G."/>
            <person name="Puccia R."/>
            <person name="San-Blas G."/>
            <person name="Soares C.M."/>
            <person name="Birren B.W."/>
            <person name="Cuomo C.A."/>
        </authorList>
    </citation>
    <scope>NUCLEOTIDE SEQUENCE [LARGE SCALE GENOMIC DNA]</scope>
    <source>
        <strain evidence="4">ATCC MYA-826 / Pb01</strain>
    </source>
</reference>
<dbReference type="Pfam" id="PF12400">
    <property type="entry name" value="STIMATE"/>
    <property type="match status" value="1"/>
</dbReference>
<feature type="region of interest" description="Disordered" evidence="1">
    <location>
        <begin position="284"/>
        <end position="316"/>
    </location>
</feature>
<accession>C1GR68</accession>
<dbReference type="EMBL" id="KN293993">
    <property type="protein sequence ID" value="EEH38092.1"/>
    <property type="molecule type" value="Genomic_DNA"/>
</dbReference>
<feature type="transmembrane region" description="Helical" evidence="2">
    <location>
        <begin position="77"/>
        <end position="99"/>
    </location>
</feature>
<dbReference type="RefSeq" id="XP_002797154.1">
    <property type="nucleotide sequence ID" value="XM_002797108.2"/>
</dbReference>
<dbReference type="VEuPathDB" id="FungiDB:PAAG_01013"/>
<protein>
    <recommendedName>
        <fullName evidence="5">Vacuolar membrane protein</fullName>
    </recommendedName>
</protein>
<dbReference type="HOGENOM" id="CLU_040321_0_0_1"/>